<dbReference type="EMBL" id="AAJBIR010000201">
    <property type="protein sequence ID" value="ECK3038402.1"/>
    <property type="molecule type" value="Genomic_DNA"/>
</dbReference>
<dbReference type="AlphaFoldDB" id="A0A5Y4ZRI2"/>
<feature type="non-terminal residue" evidence="1">
    <location>
        <position position="1"/>
    </location>
</feature>
<sequence>EGDIVLESSSRISLKAGGSFISIHAGGVDIMGPKINLNSGGSAGTPVETLQVEMITQYFDRKLRFSSDVNYRVETTEGEELFSGSGTSGYIDKADCESEYWVFVS</sequence>
<accession>A0A5Y4ZRI2</accession>
<name>A0A5Y4ZRI2_SALER</name>
<protein>
    <submittedName>
        <fullName evidence="1">DUF2345 domain-containing protein</fullName>
    </submittedName>
</protein>
<proteinExistence type="predicted"/>
<gene>
    <name evidence="1" type="ORF">FQZ64_22285</name>
</gene>
<organism evidence="1">
    <name type="scientific">Salmonella enterica</name>
    <name type="common">Salmonella choleraesuis</name>
    <dbReference type="NCBI Taxonomy" id="28901"/>
    <lineage>
        <taxon>Bacteria</taxon>
        <taxon>Pseudomonadati</taxon>
        <taxon>Pseudomonadota</taxon>
        <taxon>Gammaproteobacteria</taxon>
        <taxon>Enterobacterales</taxon>
        <taxon>Enterobacteriaceae</taxon>
        <taxon>Salmonella</taxon>
    </lineage>
</organism>
<reference evidence="1" key="1">
    <citation type="submission" date="2019-07" db="EMBL/GenBank/DDBJ databases">
        <authorList>
            <consortium name="PulseNet: The National Subtyping Network for Foodborne Disease Surveillance"/>
            <person name="Tarr C.L."/>
            <person name="Trees E."/>
            <person name="Katz L.S."/>
            <person name="Carleton-Romer H.A."/>
            <person name="Stroika S."/>
            <person name="Kucerova Z."/>
            <person name="Roache K.F."/>
            <person name="Sabol A.L."/>
            <person name="Besser J."/>
            <person name="Gerner-Smidt P."/>
        </authorList>
    </citation>
    <scope>NUCLEOTIDE SEQUENCE</scope>
    <source>
        <strain evidence="1">PNUSAS085716</strain>
    </source>
</reference>
<comment type="caution">
    <text evidence="1">The sequence shown here is derived from an EMBL/GenBank/DDBJ whole genome shotgun (WGS) entry which is preliminary data.</text>
</comment>
<evidence type="ECO:0000313" key="1">
    <source>
        <dbReference type="EMBL" id="ECK3038402.1"/>
    </source>
</evidence>